<evidence type="ECO:0000256" key="7">
    <source>
        <dbReference type="ARBA" id="ARBA00023163"/>
    </source>
</evidence>
<dbReference type="InterPro" id="IPR040258">
    <property type="entry name" value="Spt16"/>
</dbReference>
<keyword evidence="5 10" id="KW-0805">Transcription regulation</keyword>
<keyword evidence="6" id="KW-0175">Coiled coil</keyword>
<comment type="subcellular location">
    <subcellularLocation>
        <location evidence="10">Nucleus</location>
    </subcellularLocation>
    <subcellularLocation>
        <location evidence="10">Chromosome</location>
    </subcellularLocation>
</comment>
<feature type="compositionally biased region" description="Basic and acidic residues" evidence="11">
    <location>
        <begin position="498"/>
        <end position="507"/>
    </location>
</feature>
<dbReference type="Gene3D" id="2.30.29.30">
    <property type="entry name" value="Pleckstrin-homology domain (PH domain)/Phosphotyrosine-binding domain (PTB)"/>
    <property type="match status" value="1"/>
</dbReference>
<evidence type="ECO:0000259" key="12">
    <source>
        <dbReference type="SMART" id="SM01285"/>
    </source>
</evidence>
<keyword evidence="7 10" id="KW-0804">Transcription</keyword>
<feature type="domain" description="Histone chaperone RTT106/FACT complex subunit SPT16-like middle" evidence="14">
    <location>
        <begin position="818"/>
        <end position="908"/>
    </location>
</feature>
<dbReference type="GO" id="GO:0031491">
    <property type="term" value="F:nucleosome binding"/>
    <property type="evidence" value="ECO:0007669"/>
    <property type="project" value="TreeGrafter"/>
</dbReference>
<dbReference type="GO" id="GO:0006260">
    <property type="term" value="P:DNA replication"/>
    <property type="evidence" value="ECO:0007669"/>
    <property type="project" value="UniProtKB-KW"/>
</dbReference>
<name>A0A6A6UTV5_9PEZI</name>
<dbReference type="GO" id="GO:0035101">
    <property type="term" value="C:FACT complex"/>
    <property type="evidence" value="ECO:0007669"/>
    <property type="project" value="UniProtKB-UniRule"/>
</dbReference>
<evidence type="ECO:0000256" key="5">
    <source>
        <dbReference type="ARBA" id="ARBA00023015"/>
    </source>
</evidence>
<dbReference type="AlphaFoldDB" id="A0A6A6UTV5"/>
<dbReference type="InterPro" id="IPR056595">
    <property type="entry name" value="Fact-SPT16_PH"/>
</dbReference>
<evidence type="ECO:0000256" key="3">
    <source>
        <dbReference type="ARBA" id="ARBA00022705"/>
    </source>
</evidence>
<dbReference type="GO" id="GO:0006281">
    <property type="term" value="P:DNA repair"/>
    <property type="evidence" value="ECO:0007669"/>
    <property type="project" value="UniProtKB-UniRule"/>
</dbReference>
<evidence type="ECO:0000256" key="2">
    <source>
        <dbReference type="ARBA" id="ARBA00022454"/>
    </source>
</evidence>
<keyword evidence="9 10" id="KW-0539">Nucleus</keyword>
<evidence type="ECO:0000256" key="1">
    <source>
        <dbReference type="ARBA" id="ARBA00010779"/>
    </source>
</evidence>
<evidence type="ECO:0000259" key="13">
    <source>
        <dbReference type="SMART" id="SM01286"/>
    </source>
</evidence>
<dbReference type="Gene3D" id="3.40.350.10">
    <property type="entry name" value="Creatinase/prolidase N-terminal domain"/>
    <property type="match status" value="1"/>
</dbReference>
<dbReference type="PANTHER" id="PTHR13980">
    <property type="entry name" value="CDC68 RELATED"/>
    <property type="match status" value="1"/>
</dbReference>
<dbReference type="Gene3D" id="3.90.230.10">
    <property type="entry name" value="Creatinase/methionine aminopeptidase superfamily"/>
    <property type="match status" value="1"/>
</dbReference>
<evidence type="ECO:0000256" key="11">
    <source>
        <dbReference type="SAM" id="MobiDB-lite"/>
    </source>
</evidence>
<dbReference type="Gene3D" id="2.30.29.210">
    <property type="entry name" value="FACT complex subunit Spt16p/Cdc68p"/>
    <property type="match status" value="1"/>
</dbReference>
<feature type="region of interest" description="Disordered" evidence="11">
    <location>
        <begin position="939"/>
        <end position="1017"/>
    </location>
</feature>
<protein>
    <recommendedName>
        <fullName evidence="10">FACT complex subunit</fullName>
    </recommendedName>
</protein>
<evidence type="ECO:0000256" key="8">
    <source>
        <dbReference type="ARBA" id="ARBA00023204"/>
    </source>
</evidence>
<dbReference type="Pfam" id="PF24824">
    <property type="entry name" value="PH_SPT16"/>
    <property type="match status" value="1"/>
</dbReference>
<dbReference type="GO" id="GO:0010468">
    <property type="term" value="P:regulation of gene expression"/>
    <property type="evidence" value="ECO:0007669"/>
    <property type="project" value="UniProtKB-ARBA"/>
</dbReference>
<evidence type="ECO:0000256" key="4">
    <source>
        <dbReference type="ARBA" id="ARBA00022763"/>
    </source>
</evidence>
<dbReference type="SMART" id="SM01285">
    <property type="entry name" value="FACT-Spt16_Nlob"/>
    <property type="match status" value="1"/>
</dbReference>
<proteinExistence type="inferred from homology"/>
<evidence type="ECO:0000313" key="16">
    <source>
        <dbReference type="Proteomes" id="UP000799302"/>
    </source>
</evidence>
<feature type="compositionally biased region" description="Acidic residues" evidence="11">
    <location>
        <begin position="940"/>
        <end position="989"/>
    </location>
</feature>
<dbReference type="SUPFAM" id="SSF55920">
    <property type="entry name" value="Creatinase/aminopeptidase"/>
    <property type="match status" value="1"/>
</dbReference>
<dbReference type="InterPro" id="IPR013953">
    <property type="entry name" value="FACT_SPT16_M"/>
</dbReference>
<dbReference type="Gene3D" id="2.30.29.150">
    <property type="match status" value="1"/>
</dbReference>
<dbReference type="Pfam" id="PF08644">
    <property type="entry name" value="SPT16"/>
    <property type="match status" value="1"/>
</dbReference>
<dbReference type="InterPro" id="IPR029149">
    <property type="entry name" value="Creatin/AminoP/Spt16_N"/>
</dbReference>
<comment type="subunit">
    <text evidence="10">Component of the FACT complex.</text>
</comment>
<reference evidence="15" key="1">
    <citation type="journal article" date="2020" name="Stud. Mycol.">
        <title>101 Dothideomycetes genomes: a test case for predicting lifestyles and emergence of pathogens.</title>
        <authorList>
            <person name="Haridas S."/>
            <person name="Albert R."/>
            <person name="Binder M."/>
            <person name="Bloem J."/>
            <person name="Labutti K."/>
            <person name="Salamov A."/>
            <person name="Andreopoulos B."/>
            <person name="Baker S."/>
            <person name="Barry K."/>
            <person name="Bills G."/>
            <person name="Bluhm B."/>
            <person name="Cannon C."/>
            <person name="Castanera R."/>
            <person name="Culley D."/>
            <person name="Daum C."/>
            <person name="Ezra D."/>
            <person name="Gonzalez J."/>
            <person name="Henrissat B."/>
            <person name="Kuo A."/>
            <person name="Liang C."/>
            <person name="Lipzen A."/>
            <person name="Lutzoni F."/>
            <person name="Magnuson J."/>
            <person name="Mondo S."/>
            <person name="Nolan M."/>
            <person name="Ohm R."/>
            <person name="Pangilinan J."/>
            <person name="Park H.-J."/>
            <person name="Ramirez L."/>
            <person name="Alfaro M."/>
            <person name="Sun H."/>
            <person name="Tritt A."/>
            <person name="Yoshinaga Y."/>
            <person name="Zwiers L.-H."/>
            <person name="Turgeon B."/>
            <person name="Goodwin S."/>
            <person name="Spatafora J."/>
            <person name="Crous P."/>
            <person name="Grigoriev I."/>
        </authorList>
    </citation>
    <scope>NUCLEOTIDE SEQUENCE</scope>
    <source>
        <strain evidence="15">CBS 115976</strain>
    </source>
</reference>
<dbReference type="GO" id="GO:0006368">
    <property type="term" value="P:transcription elongation by RNA polymerase II"/>
    <property type="evidence" value="ECO:0007669"/>
    <property type="project" value="TreeGrafter"/>
</dbReference>
<dbReference type="FunFam" id="2.30.29.30:FF:000017">
    <property type="entry name" value="FACT complex subunit SPT16"/>
    <property type="match status" value="1"/>
</dbReference>
<keyword evidence="8 10" id="KW-0234">DNA repair</keyword>
<gene>
    <name evidence="15" type="ORF">BT63DRAFT_359236</name>
</gene>
<dbReference type="FunFam" id="2.30.29.210:FF:000001">
    <property type="entry name" value="FACT complex subunit spt16"/>
    <property type="match status" value="1"/>
</dbReference>
<evidence type="ECO:0000256" key="10">
    <source>
        <dbReference type="RuleBase" id="RU367052"/>
    </source>
</evidence>
<dbReference type="SMART" id="SM01286">
    <property type="entry name" value="SPT16"/>
    <property type="match status" value="1"/>
</dbReference>
<keyword evidence="16" id="KW-1185">Reference proteome</keyword>
<feature type="domain" description="FACT complex subunit SPT16 N-terminal lobe" evidence="12">
    <location>
        <begin position="9"/>
        <end position="169"/>
    </location>
</feature>
<feature type="region of interest" description="Disordered" evidence="11">
    <location>
        <begin position="759"/>
        <end position="782"/>
    </location>
</feature>
<dbReference type="InterPro" id="IPR013719">
    <property type="entry name" value="RTT106/SPT16-like_middle_dom"/>
</dbReference>
<keyword evidence="3 10" id="KW-0235">DNA replication</keyword>
<dbReference type="FunFam" id="3.40.350.10:FF:000006">
    <property type="entry name" value="FACT complex subunit SPT16"/>
    <property type="match status" value="1"/>
</dbReference>
<feature type="non-terminal residue" evidence="15">
    <location>
        <position position="1017"/>
    </location>
</feature>
<feature type="compositionally biased region" description="Basic and acidic residues" evidence="11">
    <location>
        <begin position="998"/>
        <end position="1011"/>
    </location>
</feature>
<dbReference type="Proteomes" id="UP000799302">
    <property type="component" value="Unassembled WGS sequence"/>
</dbReference>
<organism evidence="15 16">
    <name type="scientific">Microthyrium microscopicum</name>
    <dbReference type="NCBI Taxonomy" id="703497"/>
    <lineage>
        <taxon>Eukaryota</taxon>
        <taxon>Fungi</taxon>
        <taxon>Dikarya</taxon>
        <taxon>Ascomycota</taxon>
        <taxon>Pezizomycotina</taxon>
        <taxon>Dothideomycetes</taxon>
        <taxon>Dothideomycetes incertae sedis</taxon>
        <taxon>Microthyriales</taxon>
        <taxon>Microthyriaceae</taxon>
        <taxon>Microthyrium</taxon>
    </lineage>
</organism>
<sequence>MADDGGITMNAEQFHTRLSTFCTAWKNDKRAGDAIFGGAGSIVIPVGKATDTTYTKTASFQMWLFGYEFPSVIMALTPEAFHIIATKKKAKHLEKLAKGKIPVKIYIRAKDAEENEKQFKDLLEVAKSGGDKVGTLTKETPEGSLPAEWLKYWDDNKDGLEEVDIAQAISTAALAIKDETELRSTRDASRASSKILQSYFVEEMAGILDEEKKISHAALASKVSEVIDKDKFWAKQSISKAFDSSGLDWATMPKIYSGGIYDLDFKTEPDQKILHAGTIVAGVGMRYNTYSSLVARSYLVDPTKTQEANYKLLLSVHEQVIKSIKDGVTAKDLYAKAIAAVKAKKPELADKFLKSVGYGIGIETLDSTLQLTAKSARTLKDGMTLVIQTGFTDLDNKDSKDKRNQTYSLTLADTVRVTISDAAIFTKDVSSDWDSVSFFFKDDEEPTPKKVVHRDSRIGGVAQQNIKSTRLRQERQANHDPQKEMKLREHQKELHERRLKQGLEKYSKKSNSANGSDEKTFKQFESYKRDEQIPSKVKEMGICLDQKASTVILPIMGRPVPFHINTIKNASSTSEGDFTSLRINFLSPGQGVGRKDDMPFEDPNAQFVRSLTYRSHDASRMEKLSQQITEMKKEAVRRDQEKKQMEDVIEQDKLVAERRPQKLDNVYLRPNIDTKRVAGHIEIHTNGIRYVHGNTNSQLNRTTVDVLFNNVKHMFFQPTTGEMIVLIHFHLHNPIMIGKRKTKDVQFFREATDMAFDETGTRKRKHRYGDEDEFEQEQEEKRRRNDLDKLFKGFAQKIEASAPVDTLKTDIPIRKLGFNGVPSRSNVLVLPTPDALVQLTEPPFLVVTLLDIEFVHLERVTFGLKNFDMVIIFKDFSRPVQHVNTIPVESLDAVKEWLDSCEIPFHTGTLNLQWNTIMKTVTADPHAFFAEGGWRFLSSESDDEGADESEEESAFEMSGDDFGSEASSEEESDFDENASQDADDDDVSDISEAPSWEELDRKAAAKDRNGDLDEEED</sequence>
<feature type="region of interest" description="Disordered" evidence="11">
    <location>
        <begin position="470"/>
        <end position="489"/>
    </location>
</feature>
<dbReference type="PANTHER" id="PTHR13980:SF15">
    <property type="entry name" value="FACT COMPLEX SUBUNIT SPT16"/>
    <property type="match status" value="1"/>
</dbReference>
<dbReference type="InterPro" id="IPR048969">
    <property type="entry name" value="FACT_SPT16_C"/>
</dbReference>
<accession>A0A6A6UTV5</accession>
<comment type="similarity">
    <text evidence="1 10">Belongs to the peptidase M24 family. SPT16 subfamily.</text>
</comment>
<keyword evidence="2 10" id="KW-0158">Chromosome</keyword>
<evidence type="ECO:0000256" key="9">
    <source>
        <dbReference type="ARBA" id="ARBA00023242"/>
    </source>
</evidence>
<dbReference type="FunFam" id="3.90.230.10:FF:000005">
    <property type="entry name" value="FACT complex subunit spt16"/>
    <property type="match status" value="1"/>
</dbReference>
<comment type="function">
    <text evidence="10">Component of the FACT complex, a general chromatin factor that acts to reorganize nucleosomes. The FACT complex is involved in multiple processes that require DNA as a template such as mRNA elongation, DNA replication and DNA repair. During transcription elongation the FACT complex acts as a histone chaperone that both destabilizes and restores nucleosomal structure. It facilitates the passage of RNA polymerase II and transcription by promoting the dissociation of one histone H2A-H2B dimer from the nucleosome, then subsequently promotes the reestablishment of the nucleosome following the passage of RNA polymerase II.</text>
</comment>
<dbReference type="SMART" id="SM01287">
    <property type="entry name" value="Rtt106"/>
    <property type="match status" value="1"/>
</dbReference>
<dbReference type="Pfam" id="PF00557">
    <property type="entry name" value="Peptidase_M24"/>
    <property type="match status" value="1"/>
</dbReference>
<feature type="compositionally biased region" description="Basic and acidic residues" evidence="11">
    <location>
        <begin position="471"/>
        <end position="489"/>
    </location>
</feature>
<dbReference type="InterPro" id="IPR036005">
    <property type="entry name" value="Creatinase/aminopeptidase-like"/>
</dbReference>
<dbReference type="Pfam" id="PF08512">
    <property type="entry name" value="Rttp106-like_middle"/>
    <property type="match status" value="1"/>
</dbReference>
<dbReference type="EMBL" id="MU004230">
    <property type="protein sequence ID" value="KAF2674877.1"/>
    <property type="molecule type" value="Genomic_DNA"/>
</dbReference>
<dbReference type="InterPro" id="IPR000994">
    <property type="entry name" value="Pept_M24"/>
</dbReference>
<dbReference type="Pfam" id="PF21091">
    <property type="entry name" value="SPT16_C"/>
    <property type="match status" value="1"/>
</dbReference>
<dbReference type="OrthoDB" id="10251642at2759"/>
<dbReference type="InterPro" id="IPR011993">
    <property type="entry name" value="PH-like_dom_sf"/>
</dbReference>
<dbReference type="InterPro" id="IPR029148">
    <property type="entry name" value="FACT-SPT16_Nlobe"/>
</dbReference>
<feature type="domain" description="FACT complex subunit SPT16 middle" evidence="13">
    <location>
        <begin position="542"/>
        <end position="690"/>
    </location>
</feature>
<feature type="region of interest" description="Disordered" evidence="11">
    <location>
        <begin position="498"/>
        <end position="518"/>
    </location>
</feature>
<evidence type="ECO:0000259" key="14">
    <source>
        <dbReference type="SMART" id="SM01287"/>
    </source>
</evidence>
<dbReference type="Pfam" id="PF14826">
    <property type="entry name" value="FACT-Spt16_Nlob"/>
    <property type="match status" value="1"/>
</dbReference>
<evidence type="ECO:0000256" key="6">
    <source>
        <dbReference type="ARBA" id="ARBA00023054"/>
    </source>
</evidence>
<keyword evidence="4 10" id="KW-0227">DNA damage</keyword>
<evidence type="ECO:0000313" key="15">
    <source>
        <dbReference type="EMBL" id="KAF2674877.1"/>
    </source>
</evidence>